<dbReference type="InterPro" id="IPR027417">
    <property type="entry name" value="P-loop_NTPase"/>
</dbReference>
<dbReference type="GO" id="GO:0005524">
    <property type="term" value="F:ATP binding"/>
    <property type="evidence" value="ECO:0007669"/>
    <property type="project" value="UniProtKB-KW"/>
</dbReference>
<comment type="similarity">
    <text evidence="1">Belongs to the ABC transporter superfamily.</text>
</comment>
<evidence type="ECO:0000313" key="8">
    <source>
        <dbReference type="Proteomes" id="UP001201449"/>
    </source>
</evidence>
<dbReference type="NCBIfam" id="TIGR03522">
    <property type="entry name" value="GldA_ABC_ATP"/>
    <property type="match status" value="1"/>
</dbReference>
<reference evidence="7 8" key="1">
    <citation type="submission" date="2022-01" db="EMBL/GenBank/DDBJ databases">
        <title>Mariniradius saccharolyticus sp. nov., isolated from sediment of a river.</title>
        <authorList>
            <person name="Liu H."/>
        </authorList>
    </citation>
    <scope>NUCLEOTIDE SEQUENCE [LARGE SCALE GENOMIC DNA]</scope>
    <source>
        <strain evidence="7 8">RY-2</strain>
    </source>
</reference>
<dbReference type="Pfam" id="PF00005">
    <property type="entry name" value="ABC_tran"/>
    <property type="match status" value="1"/>
</dbReference>
<proteinExistence type="inferred from homology"/>
<dbReference type="RefSeq" id="WP_234861894.1">
    <property type="nucleotide sequence ID" value="NZ_JAKEVZ010000009.1"/>
</dbReference>
<evidence type="ECO:0000256" key="1">
    <source>
        <dbReference type="ARBA" id="ARBA00005417"/>
    </source>
</evidence>
<dbReference type="PANTHER" id="PTHR42711">
    <property type="entry name" value="ABC TRANSPORTER ATP-BINDING PROTEIN"/>
    <property type="match status" value="1"/>
</dbReference>
<gene>
    <name evidence="7" type="primary">gldA</name>
    <name evidence="7" type="ORF">L0U89_12870</name>
</gene>
<name>A0ABS9BV66_9BACT</name>
<dbReference type="Proteomes" id="UP001201449">
    <property type="component" value="Unassembled WGS sequence"/>
</dbReference>
<dbReference type="Gene3D" id="3.40.50.300">
    <property type="entry name" value="P-loop containing nucleotide triphosphate hydrolases"/>
    <property type="match status" value="1"/>
</dbReference>
<evidence type="ECO:0000256" key="3">
    <source>
        <dbReference type="ARBA" id="ARBA00022458"/>
    </source>
</evidence>
<keyword evidence="4" id="KW-0547">Nucleotide-binding</keyword>
<keyword evidence="3" id="KW-0536">Nodulation</keyword>
<dbReference type="InterPro" id="IPR003439">
    <property type="entry name" value="ABC_transporter-like_ATP-bd"/>
</dbReference>
<accession>A0ABS9BV66</accession>
<evidence type="ECO:0000256" key="2">
    <source>
        <dbReference type="ARBA" id="ARBA00022448"/>
    </source>
</evidence>
<evidence type="ECO:0000256" key="4">
    <source>
        <dbReference type="ARBA" id="ARBA00022741"/>
    </source>
</evidence>
<dbReference type="InterPro" id="IPR003593">
    <property type="entry name" value="AAA+_ATPase"/>
</dbReference>
<evidence type="ECO:0000313" key="7">
    <source>
        <dbReference type="EMBL" id="MCF1751960.1"/>
    </source>
</evidence>
<keyword evidence="2" id="KW-0813">Transport</keyword>
<dbReference type="InterPro" id="IPR050763">
    <property type="entry name" value="ABC_transporter_ATP-binding"/>
</dbReference>
<comment type="caution">
    <text evidence="7">The sequence shown here is derived from an EMBL/GenBank/DDBJ whole genome shotgun (WGS) entry which is preliminary data.</text>
</comment>
<organism evidence="7 8">
    <name type="scientific">Mariniradius sediminis</name>
    <dbReference type="NCBI Taxonomy" id="2909237"/>
    <lineage>
        <taxon>Bacteria</taxon>
        <taxon>Pseudomonadati</taxon>
        <taxon>Bacteroidota</taxon>
        <taxon>Cytophagia</taxon>
        <taxon>Cytophagales</taxon>
        <taxon>Cyclobacteriaceae</taxon>
        <taxon>Mariniradius</taxon>
    </lineage>
</organism>
<keyword evidence="5 7" id="KW-0067">ATP-binding</keyword>
<dbReference type="SMART" id="SM00382">
    <property type="entry name" value="AAA"/>
    <property type="match status" value="1"/>
</dbReference>
<dbReference type="InterPro" id="IPR019864">
    <property type="entry name" value="Motility-assoc_ABC_GldA"/>
</dbReference>
<evidence type="ECO:0000256" key="5">
    <source>
        <dbReference type="ARBA" id="ARBA00022840"/>
    </source>
</evidence>
<protein>
    <submittedName>
        <fullName evidence="7">Gliding motility-associated ABC transporter ATP-binding subunit GldA</fullName>
    </submittedName>
</protein>
<sequence>MSLSVNHLTKKYGTQLALDDVSFEAEKGQVLGFLGPNGAGKSTTMKIATGYIAADGGDVLVNGISVKANFEQTSRLIGYLPEHNPLYMDMYVREFLEFVGGLYGMAGKSLKSRVEELVGLCGLEIEAHKRIQALSKGYRQRVGLAKALIHDPEVIILDEPTTGLDPNQLVEIRKLIKTISKDKTLILSTHIMQEVEAICDKVVIINKGKIVASDLLSNLKSGRRNAVLQLETEEELQLEWFQHVGKGEFLSSRSQIGISVDDAASGRRELLSIIQERNLTLVSISLKENNLEAIFQQITQS</sequence>
<evidence type="ECO:0000259" key="6">
    <source>
        <dbReference type="PROSITE" id="PS50893"/>
    </source>
</evidence>
<keyword evidence="8" id="KW-1185">Reference proteome</keyword>
<dbReference type="SUPFAM" id="SSF52540">
    <property type="entry name" value="P-loop containing nucleoside triphosphate hydrolases"/>
    <property type="match status" value="1"/>
</dbReference>
<feature type="domain" description="ABC transporter" evidence="6">
    <location>
        <begin position="3"/>
        <end position="232"/>
    </location>
</feature>
<dbReference type="PROSITE" id="PS50893">
    <property type="entry name" value="ABC_TRANSPORTER_2"/>
    <property type="match status" value="1"/>
</dbReference>
<dbReference type="EMBL" id="JAKEVZ010000009">
    <property type="protein sequence ID" value="MCF1751960.1"/>
    <property type="molecule type" value="Genomic_DNA"/>
</dbReference>
<dbReference type="PANTHER" id="PTHR42711:SF5">
    <property type="entry name" value="ABC TRANSPORTER ATP-BINDING PROTEIN NATA"/>
    <property type="match status" value="1"/>
</dbReference>